<sequence length="400" mass="44913">MLSRNKVIIALVPFFATTFGVIIFLLFFNYGDITFHGEAPFQVMYNNQTIDAVSGEIHFRTQANSEQSFLVKKTGYDDQTISKTLSVWGNEQVPLTFVYTPTIESTTYAKPITYPSRSDIADNQATDLITSTIVPAKVDIPVNFTRVVWAKDGTRACLFNSKDTEVLPRMWEMNDGKVTLSKLPDKTFECFSTDEGLISVQMQDGTLFVDGKVSPIQLPENFFVTASPSSTYILMSTFQSGTGSGTSLITLMDREKKTSTELIIKNLKEFPRFVGSNTFAIHTDGKVTVYPPDTEAFDINKNIDIRTLVYSEETNTVYYPDSIVMPEEPKLENIFAVFQPPKKAQGIIAYNVATKTEKLIYSFPDIEQTVFWGKIYRSQKQLVFLTGEQGSTKLQIITAP</sequence>
<name>A0A1F4XJY5_9BACT</name>
<keyword evidence="1" id="KW-0812">Transmembrane</keyword>
<dbReference type="EMBL" id="MEWR01000014">
    <property type="protein sequence ID" value="OGC81920.1"/>
    <property type="molecule type" value="Genomic_DNA"/>
</dbReference>
<keyword evidence="1" id="KW-0472">Membrane</keyword>
<evidence type="ECO:0000256" key="1">
    <source>
        <dbReference type="SAM" id="Phobius"/>
    </source>
</evidence>
<dbReference type="Proteomes" id="UP000177614">
    <property type="component" value="Unassembled WGS sequence"/>
</dbReference>
<comment type="caution">
    <text evidence="2">The sequence shown here is derived from an EMBL/GenBank/DDBJ whole genome shotgun (WGS) entry which is preliminary data.</text>
</comment>
<evidence type="ECO:0000313" key="2">
    <source>
        <dbReference type="EMBL" id="OGC81920.1"/>
    </source>
</evidence>
<feature type="transmembrane region" description="Helical" evidence="1">
    <location>
        <begin position="7"/>
        <end position="28"/>
    </location>
</feature>
<protein>
    <recommendedName>
        <fullName evidence="4">PEGA domain-containing protein</fullName>
    </recommendedName>
</protein>
<proteinExistence type="predicted"/>
<evidence type="ECO:0008006" key="4">
    <source>
        <dbReference type="Google" id="ProtNLM"/>
    </source>
</evidence>
<organism evidence="2 3">
    <name type="scientific">Candidatus Abawacabacteria bacterium RBG_16_42_10</name>
    <dbReference type="NCBI Taxonomy" id="1817814"/>
    <lineage>
        <taxon>Bacteria</taxon>
        <taxon>Candidatus Abawacaibacteriota</taxon>
    </lineage>
</organism>
<keyword evidence="1" id="KW-1133">Transmembrane helix</keyword>
<evidence type="ECO:0000313" key="3">
    <source>
        <dbReference type="Proteomes" id="UP000177614"/>
    </source>
</evidence>
<dbReference type="STRING" id="1817814.A2V81_03510"/>
<dbReference type="AlphaFoldDB" id="A0A1F4XJY5"/>
<reference evidence="2 3" key="1">
    <citation type="journal article" date="2016" name="Nat. Commun.">
        <title>Thousands of microbial genomes shed light on interconnected biogeochemical processes in an aquifer system.</title>
        <authorList>
            <person name="Anantharaman K."/>
            <person name="Brown C.T."/>
            <person name="Hug L.A."/>
            <person name="Sharon I."/>
            <person name="Castelle C.J."/>
            <person name="Probst A.J."/>
            <person name="Thomas B.C."/>
            <person name="Singh A."/>
            <person name="Wilkins M.J."/>
            <person name="Karaoz U."/>
            <person name="Brodie E.L."/>
            <person name="Williams K.H."/>
            <person name="Hubbard S.S."/>
            <person name="Banfield J.F."/>
        </authorList>
    </citation>
    <scope>NUCLEOTIDE SEQUENCE [LARGE SCALE GENOMIC DNA]</scope>
</reference>
<accession>A0A1F4XJY5</accession>
<gene>
    <name evidence="2" type="ORF">A2V81_03510</name>
</gene>